<organism evidence="1 2">
    <name type="scientific">Roseimaritima ulvae</name>
    <dbReference type="NCBI Taxonomy" id="980254"/>
    <lineage>
        <taxon>Bacteria</taxon>
        <taxon>Pseudomonadati</taxon>
        <taxon>Planctomycetota</taxon>
        <taxon>Planctomycetia</taxon>
        <taxon>Pirellulales</taxon>
        <taxon>Pirellulaceae</taxon>
        <taxon>Roseimaritima</taxon>
    </lineage>
</organism>
<name>A0A5B9QKJ7_9BACT</name>
<gene>
    <name evidence="1" type="ORF">UC8_13930</name>
</gene>
<protein>
    <submittedName>
        <fullName evidence="1">Uncharacterized protein</fullName>
    </submittedName>
</protein>
<accession>A0A5B9QKJ7</accession>
<reference evidence="1 2" key="1">
    <citation type="submission" date="2019-08" db="EMBL/GenBank/DDBJ databases">
        <title>Deep-cultivation of Planctomycetes and their phenomic and genomic characterization uncovers novel biology.</title>
        <authorList>
            <person name="Wiegand S."/>
            <person name="Jogler M."/>
            <person name="Boedeker C."/>
            <person name="Pinto D."/>
            <person name="Vollmers J."/>
            <person name="Rivas-Marin E."/>
            <person name="Kohn T."/>
            <person name="Peeters S.H."/>
            <person name="Heuer A."/>
            <person name="Rast P."/>
            <person name="Oberbeckmann S."/>
            <person name="Bunk B."/>
            <person name="Jeske O."/>
            <person name="Meyerdierks A."/>
            <person name="Storesund J.E."/>
            <person name="Kallscheuer N."/>
            <person name="Luecker S."/>
            <person name="Lage O.M."/>
            <person name="Pohl T."/>
            <person name="Merkel B.J."/>
            <person name="Hornburger P."/>
            <person name="Mueller R.-W."/>
            <person name="Bruemmer F."/>
            <person name="Labrenz M."/>
            <person name="Spormann A.M."/>
            <person name="Op den Camp H."/>
            <person name="Overmann J."/>
            <person name="Amann R."/>
            <person name="Jetten M.S.M."/>
            <person name="Mascher T."/>
            <person name="Medema M.H."/>
            <person name="Devos D.P."/>
            <person name="Kaster A.-K."/>
            <person name="Ovreas L."/>
            <person name="Rohde M."/>
            <person name="Galperin M.Y."/>
            <person name="Jogler C."/>
        </authorList>
    </citation>
    <scope>NUCLEOTIDE SEQUENCE [LARGE SCALE GENOMIC DNA]</scope>
    <source>
        <strain evidence="1 2">UC8</strain>
    </source>
</reference>
<proteinExistence type="predicted"/>
<sequence>MTTFRTTRDETAEVCPLDILGLELRGFLCHSMLCDESASRSDVTDRTNLAVTHMCPPIRSDRFRCHVVSHLSITERERRKIQRFVDRFRKEMEANAKKQELLKTEPNYLIHPERVPPSADNPLWAFSCVGFVVSAYRNGRIVILADQRPLKTLAELKQLYPDRVEELDDPASRSAMLPEGGDSWPVALVGYLFNAFDRTDEEVRSVPFKPELGDEHFPSRRLEKHSD</sequence>
<keyword evidence="2" id="KW-1185">Reference proteome</keyword>
<dbReference type="AlphaFoldDB" id="A0A5B9QKJ7"/>
<dbReference type="Proteomes" id="UP000325286">
    <property type="component" value="Chromosome"/>
</dbReference>
<dbReference type="EMBL" id="CP042914">
    <property type="protein sequence ID" value="QEG39404.1"/>
    <property type="molecule type" value="Genomic_DNA"/>
</dbReference>
<dbReference type="RefSeq" id="WP_157609861.1">
    <property type="nucleotide sequence ID" value="NZ_CP042914.1"/>
</dbReference>
<evidence type="ECO:0000313" key="1">
    <source>
        <dbReference type="EMBL" id="QEG39404.1"/>
    </source>
</evidence>
<evidence type="ECO:0000313" key="2">
    <source>
        <dbReference type="Proteomes" id="UP000325286"/>
    </source>
</evidence>
<dbReference type="KEGG" id="rul:UC8_13930"/>